<keyword evidence="2" id="KW-0614">Plasmid</keyword>
<dbReference type="RefSeq" id="WP_368074117.1">
    <property type="nucleotide sequence ID" value="NZ_HM102370.1"/>
</dbReference>
<feature type="compositionally biased region" description="Basic and acidic residues" evidence="1">
    <location>
        <begin position="19"/>
        <end position="30"/>
    </location>
</feature>
<feature type="compositionally biased region" description="Basic and acidic residues" evidence="1">
    <location>
        <begin position="122"/>
        <end position="144"/>
    </location>
</feature>
<evidence type="ECO:0000256" key="1">
    <source>
        <dbReference type="SAM" id="MobiDB-lite"/>
    </source>
</evidence>
<name>R4HCJ3_9ACTN</name>
<feature type="region of interest" description="Disordered" evidence="1">
    <location>
        <begin position="1"/>
        <end position="59"/>
    </location>
</feature>
<dbReference type="EMBL" id="HM102370">
    <property type="protein sequence ID" value="AEC12507.1"/>
    <property type="molecule type" value="Genomic_DNA"/>
</dbReference>
<accession>R4HCJ3</accession>
<sequence>MKKLSELKKKFARFSPARDQARKEKKDAKPYGRFTQARITTKGAGTREDGSPGARAVGHAVWQKVTGRSPKSDSKMTLQERAQALVKKHGSQRAAAKAAGMNNRSFDRAYHGKNVSKKNTKKITEQQRRDSIRKGNAKRIKESMTGKPTNRKTGEQSPEKTFGIYATIVVSQTPEERWLYPGRIAENAGALNDLEDLVAAGPDALQERVQEIMDQYVECDVLEIQYINW</sequence>
<proteinExistence type="predicted"/>
<protein>
    <submittedName>
        <fullName evidence="2">PNPL.14</fullName>
    </submittedName>
</protein>
<organism evidence="2">
    <name type="scientific">Nocardiopsis sp. 25L-1-1c</name>
    <dbReference type="NCBI Taxonomy" id="1009683"/>
    <lineage>
        <taxon>Bacteria</taxon>
        <taxon>Bacillati</taxon>
        <taxon>Actinomycetota</taxon>
        <taxon>Actinomycetes</taxon>
        <taxon>Streptosporangiales</taxon>
        <taxon>Nocardiopsidaceae</taxon>
        <taxon>Nocardiopsis</taxon>
    </lineage>
</organism>
<geneLocation type="plasmid" evidence="2">
    <name>pNPL1</name>
</geneLocation>
<feature type="region of interest" description="Disordered" evidence="1">
    <location>
        <begin position="118"/>
        <end position="158"/>
    </location>
</feature>
<dbReference type="AlphaFoldDB" id="R4HCJ3"/>
<reference evidence="2" key="1">
    <citation type="submission" date="2010-04" db="EMBL/GenBank/DDBJ databases">
        <title>Complete nucleotide sequence of Nocardiopsis linear plasmid pNPL1.</title>
        <authorList>
            <person name="Tian X.-L."/>
            <person name="Zhong L."/>
            <person name="Cheng Q.-X."/>
            <person name="Chen Z.-H."/>
            <person name="Zhou M."/>
            <person name="Wang T."/>
            <person name="Fan Y."/>
            <person name="Yang Y."/>
            <person name="Guo P."/>
            <person name="Xia H.-Y."/>
            <person name="Qin Z.-J."/>
        </authorList>
    </citation>
    <scope>NUCLEOTIDE SEQUENCE</scope>
    <source>
        <strain evidence="2">25L-1-1c</strain>
        <plasmid evidence="2">pNPL1</plasmid>
    </source>
</reference>
<evidence type="ECO:0000313" key="2">
    <source>
        <dbReference type="EMBL" id="AEC12507.1"/>
    </source>
</evidence>